<gene>
    <name evidence="4" type="ORF">QBC46DRAFT_353672</name>
</gene>
<keyword evidence="1" id="KW-0732">Signal</keyword>
<dbReference type="AlphaFoldDB" id="A0AAN6S5C8"/>
<feature type="domain" description="Alpha-L-rhamnosidase six-hairpin glycosidase" evidence="2">
    <location>
        <begin position="418"/>
        <end position="764"/>
    </location>
</feature>
<dbReference type="Proteomes" id="UP001303473">
    <property type="component" value="Unassembled WGS sequence"/>
</dbReference>
<protein>
    <submittedName>
        <fullName evidence="4">Glycoside hydrolase family 78 protein</fullName>
    </submittedName>
</protein>
<dbReference type="PANTHER" id="PTHR34987:SF4">
    <property type="entry name" value="ALPHA-L-RHAMNOSIDASE C-TERMINAL DOMAIN-CONTAINING PROTEIN"/>
    <property type="match status" value="1"/>
</dbReference>
<dbReference type="PANTHER" id="PTHR34987">
    <property type="entry name" value="C, PUTATIVE (AFU_ORTHOLOGUE AFUA_3G02880)-RELATED"/>
    <property type="match status" value="1"/>
</dbReference>
<dbReference type="InterPro" id="IPR012341">
    <property type="entry name" value="6hp_glycosidase-like_sf"/>
</dbReference>
<accession>A0AAN6S5C8</accession>
<evidence type="ECO:0000313" key="4">
    <source>
        <dbReference type="EMBL" id="KAK3941045.1"/>
    </source>
</evidence>
<dbReference type="InterPro" id="IPR035398">
    <property type="entry name" value="Bac_rhamnosid_C"/>
</dbReference>
<keyword evidence="4" id="KW-0378">Hydrolase</keyword>
<dbReference type="Pfam" id="PF17390">
    <property type="entry name" value="Bac_rhamnosid_C"/>
    <property type="match status" value="1"/>
</dbReference>
<dbReference type="GO" id="GO:0005975">
    <property type="term" value="P:carbohydrate metabolic process"/>
    <property type="evidence" value="ECO:0007669"/>
    <property type="project" value="InterPro"/>
</dbReference>
<feature type="chain" id="PRO_5042825233" evidence="1">
    <location>
        <begin position="25"/>
        <end position="860"/>
    </location>
</feature>
<evidence type="ECO:0000313" key="5">
    <source>
        <dbReference type="Proteomes" id="UP001303473"/>
    </source>
</evidence>
<name>A0AAN6S5C8_9PEZI</name>
<comment type="caution">
    <text evidence="4">The sequence shown here is derived from an EMBL/GenBank/DDBJ whole genome shotgun (WGS) entry which is preliminary data.</text>
</comment>
<organism evidence="4 5">
    <name type="scientific">Diplogelasinospora grovesii</name>
    <dbReference type="NCBI Taxonomy" id="303347"/>
    <lineage>
        <taxon>Eukaryota</taxon>
        <taxon>Fungi</taxon>
        <taxon>Dikarya</taxon>
        <taxon>Ascomycota</taxon>
        <taxon>Pezizomycotina</taxon>
        <taxon>Sordariomycetes</taxon>
        <taxon>Sordariomycetidae</taxon>
        <taxon>Sordariales</taxon>
        <taxon>Diplogelasinosporaceae</taxon>
        <taxon>Diplogelasinospora</taxon>
    </lineage>
</organism>
<dbReference type="GO" id="GO:0016787">
    <property type="term" value="F:hydrolase activity"/>
    <property type="evidence" value="ECO:0007669"/>
    <property type="project" value="UniProtKB-KW"/>
</dbReference>
<evidence type="ECO:0000259" key="2">
    <source>
        <dbReference type="Pfam" id="PF17389"/>
    </source>
</evidence>
<dbReference type="EMBL" id="MU853788">
    <property type="protein sequence ID" value="KAK3941045.1"/>
    <property type="molecule type" value="Genomic_DNA"/>
</dbReference>
<dbReference type="InterPro" id="IPR008928">
    <property type="entry name" value="6-hairpin_glycosidase_sf"/>
</dbReference>
<dbReference type="Gene3D" id="1.50.10.10">
    <property type="match status" value="1"/>
</dbReference>
<dbReference type="Gene3D" id="2.60.420.10">
    <property type="entry name" value="Maltose phosphorylase, domain 3"/>
    <property type="match status" value="1"/>
</dbReference>
<dbReference type="InterPro" id="IPR035396">
    <property type="entry name" value="Bac_rhamnosid6H"/>
</dbReference>
<sequence length="860" mass="91997">MFLSRSAIALIGIPLLLQAGVGHGYPGPGIDSRSEELGQSLLYPVSVALSTQPSTAGHSITRFQLNASFPVATLDYGYEVAGFPFFDVKSVSGTVQIEVKYAEEFAALNSNFSDGPFPYAVSLANTYRVETYEIDCAGTTQAFLLQGGQRWQSIRLLTGDSIAFSSAGIVPTTPVMDIEDLPGSFTSDDDDLNDIWKLGARAASVACVEEESQTTMWEVDATNGTFVRGMRAGITTKGAFFSDYTLEFDAYIETGGIGWVVAFPLASPVEGIQLNLVANKQSFVNTNTTLTVPNSILFGYGYSLVNVTTLTSYYLDTFTVPFTVQERTWYRVKTILDGEHLAVSIGVVQVFNLTLADYYIGSSYITNGKIPSSGSFGFGGWQDQAGYFKNVTVYDTANGTELYSNPMTDSSSTGVTLEYGVQANSASVCLDGPKRDRLVWLGDFLHTSRIIAASTSRFDIAKSTLEYVLSYQTSTGLLPYDPPIGYVADLASEAFELGGGGLLEGSDVYTILLADYQILGLLSFASYIRTSNDLDFASESWTQWQLLVEWLIDSISSATRLLDLYGAFLGPSTGGSAVSCALVQALNEMADVATAIGDNSTASSYRATASTLASAINSQLWNENLGVYSLSPSDPDDYSVNSIAFCITSGTANATQAAQLISALPTLRLSPGYKDSTLVSSTDTTAMISPNTNGFLLEALLSQQTASAATTSKALLQSLWMAMLANDNTTTGASWEYVSQTGDPGYGPYTSLSHPWGGAPTYLLTEWAAGIQTADGVDGFGYRNWVIRPYMGIEMGLKNVTAKVVTAFDGTLEVSWLVNDAATSVDVTVKAPVMTSGRLELGATNKILAGSEEYRFSVAL</sequence>
<evidence type="ECO:0000256" key="1">
    <source>
        <dbReference type="SAM" id="SignalP"/>
    </source>
</evidence>
<dbReference type="Gene3D" id="2.60.120.560">
    <property type="entry name" value="Exo-inulinase, domain 1"/>
    <property type="match status" value="1"/>
</dbReference>
<feature type="signal peptide" evidence="1">
    <location>
        <begin position="1"/>
        <end position="24"/>
    </location>
</feature>
<feature type="domain" description="Alpha-L-rhamnosidase C-terminal" evidence="3">
    <location>
        <begin position="781"/>
        <end position="851"/>
    </location>
</feature>
<dbReference type="Pfam" id="PF17389">
    <property type="entry name" value="Bac_rhamnosid6H"/>
    <property type="match status" value="1"/>
</dbReference>
<keyword evidence="5" id="KW-1185">Reference proteome</keyword>
<evidence type="ECO:0000259" key="3">
    <source>
        <dbReference type="Pfam" id="PF17390"/>
    </source>
</evidence>
<reference evidence="5" key="1">
    <citation type="journal article" date="2023" name="Mol. Phylogenet. Evol.">
        <title>Genome-scale phylogeny and comparative genomics of the fungal order Sordariales.</title>
        <authorList>
            <person name="Hensen N."/>
            <person name="Bonometti L."/>
            <person name="Westerberg I."/>
            <person name="Brannstrom I.O."/>
            <person name="Guillou S."/>
            <person name="Cros-Aarteil S."/>
            <person name="Calhoun S."/>
            <person name="Haridas S."/>
            <person name="Kuo A."/>
            <person name="Mondo S."/>
            <person name="Pangilinan J."/>
            <person name="Riley R."/>
            <person name="LaButti K."/>
            <person name="Andreopoulos B."/>
            <person name="Lipzen A."/>
            <person name="Chen C."/>
            <person name="Yan M."/>
            <person name="Daum C."/>
            <person name="Ng V."/>
            <person name="Clum A."/>
            <person name="Steindorff A."/>
            <person name="Ohm R.A."/>
            <person name="Martin F."/>
            <person name="Silar P."/>
            <person name="Natvig D.O."/>
            <person name="Lalanne C."/>
            <person name="Gautier V."/>
            <person name="Ament-Velasquez S.L."/>
            <person name="Kruys A."/>
            <person name="Hutchinson M.I."/>
            <person name="Powell A.J."/>
            <person name="Barry K."/>
            <person name="Miller A.N."/>
            <person name="Grigoriev I.V."/>
            <person name="Debuchy R."/>
            <person name="Gladieux P."/>
            <person name="Hiltunen Thoren M."/>
            <person name="Johannesson H."/>
        </authorList>
    </citation>
    <scope>NUCLEOTIDE SEQUENCE [LARGE SCALE GENOMIC DNA]</scope>
    <source>
        <strain evidence="5">CBS 340.73</strain>
    </source>
</reference>
<dbReference type="SUPFAM" id="SSF48208">
    <property type="entry name" value="Six-hairpin glycosidases"/>
    <property type="match status" value="1"/>
</dbReference>
<proteinExistence type="predicted"/>